<dbReference type="RefSeq" id="WP_005264756.1">
    <property type="nucleotide sequence ID" value="NZ_AJYC02000178.1"/>
</dbReference>
<dbReference type="AlphaFoldDB" id="K8XIR9"/>
<gene>
    <name evidence="1" type="ORF">WSS_A40030</name>
</gene>
<accession>K8XIR9</accession>
<evidence type="ECO:0000313" key="2">
    <source>
        <dbReference type="Proteomes" id="UP000005951"/>
    </source>
</evidence>
<proteinExistence type="predicted"/>
<organism evidence="1 2">
    <name type="scientific">Rhodococcus opacus M213</name>
    <dbReference type="NCBI Taxonomy" id="1129896"/>
    <lineage>
        <taxon>Bacteria</taxon>
        <taxon>Bacillati</taxon>
        <taxon>Actinomycetota</taxon>
        <taxon>Actinomycetes</taxon>
        <taxon>Mycobacteriales</taxon>
        <taxon>Nocardiaceae</taxon>
        <taxon>Rhodococcus</taxon>
    </lineage>
</organism>
<sequence length="411" mass="45419">MSHEDNGGAAMYDLPMTNLHEALAQIDKANARLARNNIAERFTYVLDPYTREETNALGITTAQERVRLDLSAPRIGFDGWVFVARLVEEEAGYVTFCVPGQNLDGWARPDTPHCDYCGKFRRRAKLYVLRHTDTGEIKQVGASCITLFLGVKVAGLWTLEYDLDEHLPALGGEEWGEPVARGDRSLHKLDTIALALAFSEGGRGYISRARARDREIPATADTIATAVWGLQFIRNQELRRELAEGVTEARRIRTEQPELIDAVLASASTVDQASDYGMNLRTLLAGDYVSAKSVGIAASLVAVYARQQQHEAERATIAPGFVAPKGAKVTDLDATVTVSRIIPGHYGAKTLLVLRTEGNQLVKWFATGLRDFEPGQRVRILRATVKDHETFRGQDQTVVTRAKLEDFEPAV</sequence>
<reference evidence="1 2" key="1">
    <citation type="journal article" date="2013" name="Genome Announc.">
        <title>Draft Genome Sequence of Rhodococcus opacus Strain M213 Shows a Diverse Catabolic Potential.</title>
        <authorList>
            <person name="Pathak A."/>
            <person name="Green S.J."/>
            <person name="Ogram A."/>
            <person name="Chauhan A."/>
        </authorList>
    </citation>
    <scope>NUCLEOTIDE SEQUENCE [LARGE SCALE GENOMIC DNA]</scope>
    <source>
        <strain evidence="1 2">M213</strain>
    </source>
</reference>
<name>K8XIR9_RHOOP</name>
<comment type="caution">
    <text evidence="1">The sequence shown here is derived from an EMBL/GenBank/DDBJ whole genome shotgun (WGS) entry which is preliminary data.</text>
</comment>
<dbReference type="Proteomes" id="UP000005951">
    <property type="component" value="Unassembled WGS sequence"/>
</dbReference>
<evidence type="ECO:0000313" key="1">
    <source>
        <dbReference type="EMBL" id="EKT76960.1"/>
    </source>
</evidence>
<dbReference type="EMBL" id="AJYC02000178">
    <property type="protein sequence ID" value="EKT76960.1"/>
    <property type="molecule type" value="Genomic_DNA"/>
</dbReference>
<protein>
    <submittedName>
        <fullName evidence="1">Uncharacterized protein</fullName>
    </submittedName>
</protein>